<organism evidence="5 6">
    <name type="scientific">Entotheonella factor</name>
    <dbReference type="NCBI Taxonomy" id="1429438"/>
    <lineage>
        <taxon>Bacteria</taxon>
        <taxon>Pseudomonadati</taxon>
        <taxon>Nitrospinota/Tectimicrobiota group</taxon>
        <taxon>Candidatus Tectimicrobiota</taxon>
        <taxon>Candidatus Entotheonellia</taxon>
        <taxon>Candidatus Entotheonellales</taxon>
        <taxon>Candidatus Entotheonellaceae</taxon>
        <taxon>Candidatus Entotheonella</taxon>
    </lineage>
</organism>
<dbReference type="Gene3D" id="1.10.12.10">
    <property type="entry name" value="Lyase 2-enoyl-coa Hydratase, Chain A, domain 2"/>
    <property type="match status" value="1"/>
</dbReference>
<dbReference type="SUPFAM" id="SSF52096">
    <property type="entry name" value="ClpP/crotonase"/>
    <property type="match status" value="1"/>
</dbReference>
<name>W4L5Q8_ENTF1</name>
<dbReference type="GO" id="GO:0016829">
    <property type="term" value="F:lyase activity"/>
    <property type="evidence" value="ECO:0007669"/>
    <property type="project" value="UniProtKB-KW"/>
</dbReference>
<dbReference type="Gene3D" id="3.90.226.10">
    <property type="entry name" value="2-enoyl-CoA Hydratase, Chain A, domain 1"/>
    <property type="match status" value="1"/>
</dbReference>
<comment type="similarity">
    <text evidence="1 4">Belongs to the enoyl-CoA hydratase/isomerase family.</text>
</comment>
<dbReference type="GO" id="GO:0006635">
    <property type="term" value="P:fatty acid beta-oxidation"/>
    <property type="evidence" value="ECO:0007669"/>
    <property type="project" value="TreeGrafter"/>
</dbReference>
<dbReference type="AlphaFoldDB" id="W4L5Q8"/>
<dbReference type="CDD" id="cd06558">
    <property type="entry name" value="crotonase-like"/>
    <property type="match status" value="1"/>
</dbReference>
<dbReference type="InterPro" id="IPR029045">
    <property type="entry name" value="ClpP/crotonase-like_dom_sf"/>
</dbReference>
<evidence type="ECO:0000256" key="3">
    <source>
        <dbReference type="ARBA" id="ARBA00023239"/>
    </source>
</evidence>
<keyword evidence="6" id="KW-1185">Reference proteome</keyword>
<dbReference type="Proteomes" id="UP000019141">
    <property type="component" value="Unassembled WGS sequence"/>
</dbReference>
<dbReference type="PROSITE" id="PS00166">
    <property type="entry name" value="ENOYL_COA_HYDRATASE"/>
    <property type="match status" value="1"/>
</dbReference>
<accession>W4L5Q8</accession>
<sequence length="264" mass="29129">MPIDFEVADHIATITINRPESLNAMSPDMYQALSESWIEVRDNPDIWVAVVTGAPQPNRPPERQVFSAGADLKAMGSNKPEAYRFWQTQNDQLLNRGLEVWKPIVAAVNGLCLAGGMTLLLATDIRIASEHAAFDLSEVKRGILPGNGGTQRTIRQLPYPIAMEVLLLGRRLTAERAAHFGLINEVVPHGDVLKTAMERAQELASMAPLAVRAIKEPSVRAQYMPLADGLRLEEAIGARLRFTEDAQEGPRAFAEKRKAEFKGR</sequence>
<dbReference type="EMBL" id="AZHW01001283">
    <property type="protein sequence ID" value="ETW93214.1"/>
    <property type="molecule type" value="Genomic_DNA"/>
</dbReference>
<keyword evidence="3" id="KW-0456">Lyase</keyword>
<dbReference type="InterPro" id="IPR018376">
    <property type="entry name" value="Enoyl-CoA_hyd/isom_CS"/>
</dbReference>
<evidence type="ECO:0000313" key="6">
    <source>
        <dbReference type="Proteomes" id="UP000019141"/>
    </source>
</evidence>
<dbReference type="InterPro" id="IPR014748">
    <property type="entry name" value="Enoyl-CoA_hydra_C"/>
</dbReference>
<gene>
    <name evidence="5" type="ORF">ETSY1_40205</name>
</gene>
<keyword evidence="2" id="KW-0443">Lipid metabolism</keyword>
<comment type="caution">
    <text evidence="5">The sequence shown here is derived from an EMBL/GenBank/DDBJ whole genome shotgun (WGS) entry which is preliminary data.</text>
</comment>
<reference evidence="5 6" key="1">
    <citation type="journal article" date="2014" name="Nature">
        <title>An environmental bacterial taxon with a large and distinct metabolic repertoire.</title>
        <authorList>
            <person name="Wilson M.C."/>
            <person name="Mori T."/>
            <person name="Ruckert C."/>
            <person name="Uria A.R."/>
            <person name="Helf M.J."/>
            <person name="Takada K."/>
            <person name="Gernert C."/>
            <person name="Steffens U.A."/>
            <person name="Heycke N."/>
            <person name="Schmitt S."/>
            <person name="Rinke C."/>
            <person name="Helfrich E.J."/>
            <person name="Brachmann A.O."/>
            <person name="Gurgui C."/>
            <person name="Wakimoto T."/>
            <person name="Kracht M."/>
            <person name="Crusemann M."/>
            <person name="Hentschel U."/>
            <person name="Abe I."/>
            <person name="Matsunaga S."/>
            <person name="Kalinowski J."/>
            <person name="Takeyama H."/>
            <person name="Piel J."/>
        </authorList>
    </citation>
    <scope>NUCLEOTIDE SEQUENCE [LARGE SCALE GENOMIC DNA]</scope>
    <source>
        <strain evidence="6">TSY1</strain>
    </source>
</reference>
<evidence type="ECO:0000256" key="4">
    <source>
        <dbReference type="RuleBase" id="RU003707"/>
    </source>
</evidence>
<protein>
    <submittedName>
        <fullName evidence="5">Enoyl-CoA hydratase</fullName>
    </submittedName>
</protein>
<evidence type="ECO:0000313" key="5">
    <source>
        <dbReference type="EMBL" id="ETW93214.1"/>
    </source>
</evidence>
<dbReference type="PATRIC" id="fig|1429438.4.peg.7533"/>
<proteinExistence type="inferred from homology"/>
<evidence type="ECO:0000256" key="1">
    <source>
        <dbReference type="ARBA" id="ARBA00005254"/>
    </source>
</evidence>
<dbReference type="InterPro" id="IPR001753">
    <property type="entry name" value="Enoyl-CoA_hydra/iso"/>
</dbReference>
<dbReference type="Pfam" id="PF00378">
    <property type="entry name" value="ECH_1"/>
    <property type="match status" value="1"/>
</dbReference>
<evidence type="ECO:0000256" key="2">
    <source>
        <dbReference type="ARBA" id="ARBA00023098"/>
    </source>
</evidence>
<dbReference type="PANTHER" id="PTHR11941">
    <property type="entry name" value="ENOYL-COA HYDRATASE-RELATED"/>
    <property type="match status" value="1"/>
</dbReference>
<dbReference type="PANTHER" id="PTHR11941:SF169">
    <property type="entry name" value="(7AS)-7A-METHYL-1,5-DIOXO-2,3,5,6,7,7A-HEXAHYDRO-1H-INDENE-CARBOXYL-COA HYDROLASE"/>
    <property type="match status" value="1"/>
</dbReference>
<dbReference type="HOGENOM" id="CLU_009834_7_6_7"/>